<name>A0A498BR44_9MICO</name>
<dbReference type="PANTHER" id="PTHR43569">
    <property type="entry name" value="AMIDOHYDROLASE"/>
    <property type="match status" value="1"/>
</dbReference>
<gene>
    <name evidence="3" type="ORF">C7474_2766</name>
</gene>
<dbReference type="EMBL" id="RCDB01000004">
    <property type="protein sequence ID" value="RLK46583.1"/>
    <property type="molecule type" value="Genomic_DNA"/>
</dbReference>
<organism evidence="3 4">
    <name type="scientific">Microbacterium telephonicum</name>
    <dbReference type="NCBI Taxonomy" id="1714841"/>
    <lineage>
        <taxon>Bacteria</taxon>
        <taxon>Bacillati</taxon>
        <taxon>Actinomycetota</taxon>
        <taxon>Actinomycetes</taxon>
        <taxon>Micrococcales</taxon>
        <taxon>Microbacteriaceae</taxon>
        <taxon>Microbacterium</taxon>
    </lineage>
</organism>
<dbReference type="PANTHER" id="PTHR43569:SF2">
    <property type="entry name" value="AMIDOHYDROLASE-RELATED DOMAIN-CONTAINING PROTEIN"/>
    <property type="match status" value="1"/>
</dbReference>
<feature type="domain" description="Amidohydrolase-related" evidence="2">
    <location>
        <begin position="6"/>
        <end position="281"/>
    </location>
</feature>
<dbReference type="OrthoDB" id="5450317at2"/>
<evidence type="ECO:0000313" key="4">
    <source>
        <dbReference type="Proteomes" id="UP000273158"/>
    </source>
</evidence>
<sequence>MSFPVIDAHQHVWDPRQAEYDWLGPDMAPIDGAMTFAQLAPELRAAGVDATVQVQSADNPEDTALMRDSAAQHPEVVGVVGFAPLDDADGTAATLDSWAGDPLMVGVRNLIHNKPDPDWLLRPEVDAALTVLEQSGLALDVVAVLPRHLELVPILSERHPDLRMVIDHLAKPPIGLDSVQPWRDLLARAAENPLVHGKVSGLYSATSDIGSWTTEAIRPFTDIALELFGSHRLMYGGDWPISILAGGYTRVWNGLRPLFDDWDEGTRRDVLGGTASRFYRLDDDRVAAACARRE</sequence>
<dbReference type="Gene3D" id="3.20.20.140">
    <property type="entry name" value="Metal-dependent hydrolases"/>
    <property type="match status" value="1"/>
</dbReference>
<reference evidence="3 4" key="1">
    <citation type="journal article" date="2015" name="Stand. Genomic Sci.">
        <title>Genomic Encyclopedia of Bacterial and Archaeal Type Strains, Phase III: the genomes of soil and plant-associated and newly described type strains.</title>
        <authorList>
            <person name="Whitman W.B."/>
            <person name="Woyke T."/>
            <person name="Klenk H.P."/>
            <person name="Zhou Y."/>
            <person name="Lilburn T.G."/>
            <person name="Beck B.J."/>
            <person name="De Vos P."/>
            <person name="Vandamme P."/>
            <person name="Eisen J.A."/>
            <person name="Garrity G."/>
            <person name="Hugenholtz P."/>
            <person name="Kyrpides N.C."/>
        </authorList>
    </citation>
    <scope>NUCLEOTIDE SEQUENCE [LARGE SCALE GENOMIC DNA]</scope>
    <source>
        <strain evidence="3 4">S2T63</strain>
    </source>
</reference>
<dbReference type="AlphaFoldDB" id="A0A498BR44"/>
<protein>
    <submittedName>
        <fullName evidence="3">L-fuconolactonase</fullName>
    </submittedName>
</protein>
<proteinExistence type="inferred from homology"/>
<dbReference type="SUPFAM" id="SSF51556">
    <property type="entry name" value="Metallo-dependent hydrolases"/>
    <property type="match status" value="1"/>
</dbReference>
<dbReference type="GO" id="GO:0016787">
    <property type="term" value="F:hydrolase activity"/>
    <property type="evidence" value="ECO:0007669"/>
    <property type="project" value="InterPro"/>
</dbReference>
<dbReference type="Proteomes" id="UP000273158">
    <property type="component" value="Unassembled WGS sequence"/>
</dbReference>
<dbReference type="Pfam" id="PF04909">
    <property type="entry name" value="Amidohydro_2"/>
    <property type="match status" value="1"/>
</dbReference>
<dbReference type="InterPro" id="IPR032466">
    <property type="entry name" value="Metal_Hydrolase"/>
</dbReference>
<accession>A0A498BR44</accession>
<evidence type="ECO:0000256" key="1">
    <source>
        <dbReference type="ARBA" id="ARBA00038310"/>
    </source>
</evidence>
<comment type="similarity">
    <text evidence="1">Belongs to the metallo-dependent hydrolases superfamily.</text>
</comment>
<evidence type="ECO:0000259" key="2">
    <source>
        <dbReference type="Pfam" id="PF04909"/>
    </source>
</evidence>
<keyword evidence="4" id="KW-1185">Reference proteome</keyword>
<dbReference type="InterPro" id="IPR006680">
    <property type="entry name" value="Amidohydro-rel"/>
</dbReference>
<dbReference type="InterPro" id="IPR052350">
    <property type="entry name" value="Metallo-dep_Lactonases"/>
</dbReference>
<evidence type="ECO:0000313" key="3">
    <source>
        <dbReference type="EMBL" id="RLK46583.1"/>
    </source>
</evidence>
<dbReference type="RefSeq" id="WP_121060857.1">
    <property type="nucleotide sequence ID" value="NZ_RCDB01000004.1"/>
</dbReference>
<comment type="caution">
    <text evidence="3">The sequence shown here is derived from an EMBL/GenBank/DDBJ whole genome shotgun (WGS) entry which is preliminary data.</text>
</comment>